<accession>A0ABP1BBJ6</accession>
<organism evidence="1 2">
    <name type="scientific">Sphagnum jensenii</name>
    <dbReference type="NCBI Taxonomy" id="128206"/>
    <lineage>
        <taxon>Eukaryota</taxon>
        <taxon>Viridiplantae</taxon>
        <taxon>Streptophyta</taxon>
        <taxon>Embryophyta</taxon>
        <taxon>Bryophyta</taxon>
        <taxon>Sphagnophytina</taxon>
        <taxon>Sphagnopsida</taxon>
        <taxon>Sphagnales</taxon>
        <taxon>Sphagnaceae</taxon>
        <taxon>Sphagnum</taxon>
    </lineage>
</organism>
<dbReference type="EMBL" id="OZ023704">
    <property type="protein sequence ID" value="CAK9872652.1"/>
    <property type="molecule type" value="Genomic_DNA"/>
</dbReference>
<gene>
    <name evidence="1" type="ORF">CSSPJE1EN2_LOCUS15222</name>
</gene>
<dbReference type="Proteomes" id="UP001497522">
    <property type="component" value="Chromosome 3"/>
</dbReference>
<name>A0ABP1BBJ6_9BRYO</name>
<keyword evidence="2" id="KW-1185">Reference proteome</keyword>
<evidence type="ECO:0000313" key="2">
    <source>
        <dbReference type="Proteomes" id="UP001497522"/>
    </source>
</evidence>
<evidence type="ECO:0000313" key="1">
    <source>
        <dbReference type="EMBL" id="CAK9872652.1"/>
    </source>
</evidence>
<protein>
    <submittedName>
        <fullName evidence="1">Uncharacterized protein</fullName>
    </submittedName>
</protein>
<sequence length="132" mass="15506">MFMKYNCVICEEIHFDFRHGSSSVPRPCAKRLCTVLFAMWRNITPPKIVTLAGLQTWLHKKFKVTDMTLLDNILTTLSLDFDDTRYMDLSNMKFKEKISRLAFIISRKGNSPWVYFSATKEMKEITQEAKQK</sequence>
<reference evidence="1" key="1">
    <citation type="submission" date="2024-03" db="EMBL/GenBank/DDBJ databases">
        <authorList>
            <consortium name="ELIXIR-Norway"/>
            <consortium name="Elixir Norway"/>
        </authorList>
    </citation>
    <scope>NUCLEOTIDE SEQUENCE</scope>
</reference>
<proteinExistence type="predicted"/>